<evidence type="ECO:0000313" key="2">
    <source>
        <dbReference type="Proteomes" id="UP000578091"/>
    </source>
</evidence>
<name>A0A853JE13_9GAMM</name>
<reference evidence="1 2" key="1">
    <citation type="submission" date="2020-07" db="EMBL/GenBank/DDBJ databases">
        <title>Luteimonas sp. SJ-92.</title>
        <authorList>
            <person name="Huang X.-X."/>
            <person name="Xu L."/>
            <person name="Sun J.-Q."/>
        </authorList>
    </citation>
    <scope>NUCLEOTIDE SEQUENCE [LARGE SCALE GENOMIC DNA]</scope>
    <source>
        <strain evidence="1 2">SJ-92</strain>
    </source>
</reference>
<dbReference type="Proteomes" id="UP000578091">
    <property type="component" value="Unassembled WGS sequence"/>
</dbReference>
<dbReference type="AlphaFoldDB" id="A0A853JE13"/>
<organism evidence="1 2">
    <name type="scientific">Luteimonas salinisoli</name>
    <dbReference type="NCBI Taxonomy" id="2752307"/>
    <lineage>
        <taxon>Bacteria</taxon>
        <taxon>Pseudomonadati</taxon>
        <taxon>Pseudomonadota</taxon>
        <taxon>Gammaproteobacteria</taxon>
        <taxon>Lysobacterales</taxon>
        <taxon>Lysobacteraceae</taxon>
        <taxon>Luteimonas</taxon>
    </lineage>
</organism>
<dbReference type="EMBL" id="JACCKA010000062">
    <property type="protein sequence ID" value="NZA26839.1"/>
    <property type="molecule type" value="Genomic_DNA"/>
</dbReference>
<keyword evidence="2" id="KW-1185">Reference proteome</keyword>
<protein>
    <submittedName>
        <fullName evidence="1">Uncharacterized protein</fullName>
    </submittedName>
</protein>
<proteinExistence type="predicted"/>
<comment type="caution">
    <text evidence="1">The sequence shown here is derived from an EMBL/GenBank/DDBJ whole genome shotgun (WGS) entry which is preliminary data.</text>
</comment>
<sequence length="98" mass="10931">MADYGTSGIWADEVIGPFRHGMVPHSGLSLPPALAAAFDAWINRYWERKQWDLSDTESFNQEGRVLALKLKKFAGSDTIVSFQPEQWPSGLGPEELLP</sequence>
<gene>
    <name evidence="1" type="ORF">H0E84_10625</name>
</gene>
<accession>A0A853JE13</accession>
<dbReference type="RefSeq" id="WP_180678622.1">
    <property type="nucleotide sequence ID" value="NZ_JACCKA010000062.1"/>
</dbReference>
<evidence type="ECO:0000313" key="1">
    <source>
        <dbReference type="EMBL" id="NZA26839.1"/>
    </source>
</evidence>